<evidence type="ECO:0000256" key="1">
    <source>
        <dbReference type="SAM" id="Phobius"/>
    </source>
</evidence>
<dbReference type="Gene3D" id="3.60.10.10">
    <property type="entry name" value="Endonuclease/exonuclease/phosphatase"/>
    <property type="match status" value="1"/>
</dbReference>
<feature type="transmembrane region" description="Helical" evidence="1">
    <location>
        <begin position="6"/>
        <end position="28"/>
    </location>
</feature>
<dbReference type="EMBL" id="FAXN01000063">
    <property type="protein sequence ID" value="CUV66123.1"/>
    <property type="molecule type" value="Genomic_DNA"/>
</dbReference>
<evidence type="ECO:0000259" key="2">
    <source>
        <dbReference type="Pfam" id="PF03372"/>
    </source>
</evidence>
<dbReference type="AlphaFoldDB" id="A0A0S4XP93"/>
<keyword evidence="3" id="KW-0269">Exonuclease</keyword>
<dbReference type="GO" id="GO:0004527">
    <property type="term" value="F:exonuclease activity"/>
    <property type="evidence" value="ECO:0007669"/>
    <property type="project" value="UniProtKB-KW"/>
</dbReference>
<gene>
    <name evidence="3" type="ORF">BN3087_600020</name>
</gene>
<reference evidence="3" key="1">
    <citation type="submission" date="2015-11" db="EMBL/GenBank/DDBJ databases">
        <authorList>
            <person name="Zhang Y."/>
            <person name="Guo Z."/>
        </authorList>
    </citation>
    <scope>NUCLEOTIDE SEQUENCE</scope>
    <source>
        <strain evidence="3">BN30871</strain>
    </source>
</reference>
<accession>A0A0S4XP93</accession>
<sequence length="304" mass="34559">MKKLLYKIIITGLIFLSIAILLGFLSFIHPLFDSLTHFRIHFLIILVCLLIVLFFFISGKMRYAIVFILLSIALYMLYILPSPVIASIICKKERIEMMQFNLRFDNNHIDKLKTYLSKESSIDVATFQEVTYAHKAKLEELKDKYPYQAYCEFATVGGEMIISKYPFTNNGGCIKGQGLVWREIDTGNKKFSLVSLHLHWPYPYGQYNQITTLSKELEQIKGPIILGGDFNAAPWSHAVGRIANASHSRVISGVRWSIKVNTPIAPIWLPIDHVLTSDFKVVNIIVGDDLGSDHLPILSTFCID</sequence>
<dbReference type="GO" id="GO:0004519">
    <property type="term" value="F:endonuclease activity"/>
    <property type="evidence" value="ECO:0007669"/>
    <property type="project" value="UniProtKB-KW"/>
</dbReference>
<keyword evidence="3" id="KW-0540">Nuclease</keyword>
<dbReference type="Pfam" id="PF03372">
    <property type="entry name" value="Exo_endo_phos"/>
    <property type="match status" value="1"/>
</dbReference>
<keyword evidence="3" id="KW-0378">Hydrolase</keyword>
<dbReference type="InterPro" id="IPR036691">
    <property type="entry name" value="Endo/exonu/phosph_ase_sf"/>
</dbReference>
<keyword evidence="3" id="KW-0255">Endonuclease</keyword>
<keyword evidence="1" id="KW-0472">Membrane</keyword>
<evidence type="ECO:0000313" key="3">
    <source>
        <dbReference type="EMBL" id="CUV66123.1"/>
    </source>
</evidence>
<proteinExistence type="predicted"/>
<feature type="transmembrane region" description="Helical" evidence="1">
    <location>
        <begin position="63"/>
        <end position="90"/>
    </location>
</feature>
<dbReference type="InterPro" id="IPR005135">
    <property type="entry name" value="Endo/exonuclease/phosphatase"/>
</dbReference>
<dbReference type="SUPFAM" id="SSF56219">
    <property type="entry name" value="DNase I-like"/>
    <property type="match status" value="1"/>
</dbReference>
<organism evidence="3">
    <name type="scientific">Sulfurovum sp. enrichment culture clone C5</name>
    <dbReference type="NCBI Taxonomy" id="497650"/>
    <lineage>
        <taxon>Bacteria</taxon>
        <taxon>Pseudomonadati</taxon>
        <taxon>Campylobacterota</taxon>
        <taxon>Epsilonproteobacteria</taxon>
        <taxon>Campylobacterales</taxon>
        <taxon>Sulfurovaceae</taxon>
        <taxon>Sulfurovum</taxon>
        <taxon>environmental samples</taxon>
    </lineage>
</organism>
<protein>
    <submittedName>
        <fullName evidence="3">Endonuclease/exonuclease/phosphatase</fullName>
    </submittedName>
</protein>
<name>A0A0S4XP93_9BACT</name>
<feature type="domain" description="Endonuclease/exonuclease/phosphatase" evidence="2">
    <location>
        <begin position="98"/>
        <end position="294"/>
    </location>
</feature>
<keyword evidence="1" id="KW-1133">Transmembrane helix</keyword>
<keyword evidence="1" id="KW-0812">Transmembrane</keyword>
<feature type="transmembrane region" description="Helical" evidence="1">
    <location>
        <begin position="40"/>
        <end position="57"/>
    </location>
</feature>